<evidence type="ECO:0000256" key="3">
    <source>
        <dbReference type="ARBA" id="ARBA00023015"/>
    </source>
</evidence>
<evidence type="ECO:0000259" key="8">
    <source>
        <dbReference type="PROSITE" id="PS51755"/>
    </source>
</evidence>
<dbReference type="InterPro" id="IPR036388">
    <property type="entry name" value="WH-like_DNA-bd_sf"/>
</dbReference>
<dbReference type="PANTHER" id="PTHR48111">
    <property type="entry name" value="REGULATOR OF RPOS"/>
    <property type="match status" value="1"/>
</dbReference>
<reference evidence="9 10" key="1">
    <citation type="submission" date="2019-07" db="EMBL/GenBank/DDBJ databases">
        <title>Whole genome shotgun sequence of Agrococcus baldri NBRC 103055.</title>
        <authorList>
            <person name="Hosoyama A."/>
            <person name="Uohara A."/>
            <person name="Ohji S."/>
            <person name="Ichikawa N."/>
        </authorList>
    </citation>
    <scope>NUCLEOTIDE SEQUENCE [LARGE SCALE GENOMIC DNA]</scope>
    <source>
        <strain evidence="9 10">NBRC 103055</strain>
    </source>
</reference>
<keyword evidence="4 6" id="KW-0238">DNA-binding</keyword>
<dbReference type="InterPro" id="IPR001867">
    <property type="entry name" value="OmpR/PhoB-type_DNA-bd"/>
</dbReference>
<dbReference type="EMBL" id="BJUU01000003">
    <property type="protein sequence ID" value="GEK79367.1"/>
    <property type="molecule type" value="Genomic_DNA"/>
</dbReference>
<dbReference type="SMART" id="SM00862">
    <property type="entry name" value="Trans_reg_C"/>
    <property type="match status" value="1"/>
</dbReference>
<evidence type="ECO:0000313" key="10">
    <source>
        <dbReference type="Proteomes" id="UP000321749"/>
    </source>
</evidence>
<dbReference type="GO" id="GO:0005829">
    <property type="term" value="C:cytosol"/>
    <property type="evidence" value="ECO:0007669"/>
    <property type="project" value="TreeGrafter"/>
</dbReference>
<keyword evidence="10" id="KW-1185">Reference proteome</keyword>
<evidence type="ECO:0000256" key="4">
    <source>
        <dbReference type="ARBA" id="ARBA00023125"/>
    </source>
</evidence>
<protein>
    <recommendedName>
        <fullName evidence="8">OmpR/PhoB-type domain-containing protein</fullName>
    </recommendedName>
</protein>
<feature type="compositionally biased region" description="Low complexity" evidence="7">
    <location>
        <begin position="33"/>
        <end position="58"/>
    </location>
</feature>
<keyword evidence="2" id="KW-0902">Two-component regulatory system</keyword>
<evidence type="ECO:0000313" key="9">
    <source>
        <dbReference type="EMBL" id="GEK79367.1"/>
    </source>
</evidence>
<keyword evidence="5" id="KW-0804">Transcription</keyword>
<dbReference type="CDD" id="cd00383">
    <property type="entry name" value="trans_reg_C"/>
    <property type="match status" value="1"/>
</dbReference>
<feature type="region of interest" description="Disordered" evidence="7">
    <location>
        <begin position="1"/>
        <end position="58"/>
    </location>
</feature>
<accession>A0AA87UWC9</accession>
<dbReference type="Gene3D" id="1.10.10.10">
    <property type="entry name" value="Winged helix-like DNA-binding domain superfamily/Winged helix DNA-binding domain"/>
    <property type="match status" value="1"/>
</dbReference>
<dbReference type="AlphaFoldDB" id="A0AA87UWC9"/>
<dbReference type="PROSITE" id="PS51755">
    <property type="entry name" value="OMPR_PHOB"/>
    <property type="match status" value="1"/>
</dbReference>
<feature type="domain" description="OmpR/PhoB-type" evidence="8">
    <location>
        <begin position="137"/>
        <end position="236"/>
    </location>
</feature>
<name>A0AA87UWC9_9MICO</name>
<evidence type="ECO:0000256" key="5">
    <source>
        <dbReference type="ARBA" id="ARBA00023163"/>
    </source>
</evidence>
<dbReference type="Pfam" id="PF00486">
    <property type="entry name" value="Trans_reg_C"/>
    <property type="match status" value="1"/>
</dbReference>
<comment type="caution">
    <text evidence="9">The sequence shown here is derived from an EMBL/GenBank/DDBJ whole genome shotgun (WGS) entry which is preliminary data.</text>
</comment>
<dbReference type="GO" id="GO:0000156">
    <property type="term" value="F:phosphorelay response regulator activity"/>
    <property type="evidence" value="ECO:0007669"/>
    <property type="project" value="TreeGrafter"/>
</dbReference>
<gene>
    <name evidence="9" type="ORF">ABA31_07180</name>
</gene>
<dbReference type="RefSeq" id="WP_146792752.1">
    <property type="nucleotide sequence ID" value="NZ_BJUU01000003.1"/>
</dbReference>
<proteinExistence type="predicted"/>
<evidence type="ECO:0000256" key="7">
    <source>
        <dbReference type="SAM" id="MobiDB-lite"/>
    </source>
</evidence>
<dbReference type="GO" id="GO:0006355">
    <property type="term" value="P:regulation of DNA-templated transcription"/>
    <property type="evidence" value="ECO:0007669"/>
    <property type="project" value="InterPro"/>
</dbReference>
<dbReference type="GO" id="GO:0032993">
    <property type="term" value="C:protein-DNA complex"/>
    <property type="evidence" value="ECO:0007669"/>
    <property type="project" value="TreeGrafter"/>
</dbReference>
<dbReference type="Proteomes" id="UP000321749">
    <property type="component" value="Unassembled WGS sequence"/>
</dbReference>
<dbReference type="PANTHER" id="PTHR48111:SF1">
    <property type="entry name" value="TWO-COMPONENT RESPONSE REGULATOR ORR33"/>
    <property type="match status" value="1"/>
</dbReference>
<organism evidence="9 10">
    <name type="scientific">Agrococcus baldri</name>
    <dbReference type="NCBI Taxonomy" id="153730"/>
    <lineage>
        <taxon>Bacteria</taxon>
        <taxon>Bacillati</taxon>
        <taxon>Actinomycetota</taxon>
        <taxon>Actinomycetes</taxon>
        <taxon>Micrococcales</taxon>
        <taxon>Microbacteriaceae</taxon>
        <taxon>Agrococcus</taxon>
    </lineage>
</organism>
<keyword evidence="1" id="KW-0597">Phosphoprotein</keyword>
<keyword evidence="3" id="KW-0805">Transcription regulation</keyword>
<sequence length="252" mass="26730">MTITDIAAPLATRTRTRRPSREQPATHGSSALAPEAAPRIRPTAPATAGPAAASPVRAVPEGTEARGFVLYVGLGEGAATADRIELARLVGELRALTSRLAPSAQTHAAVALAPAGSGGRDVDVVRRALGDPAVQQAPAPEPDAGIVIDLTRKRVALGDDIAPLTYREFELLQHIVLREGTTVGRCEIIDALWDADADDRPNERTIDVHVRRLRAKLGGYAEIIRTVRGAGYRFDRHADVTVLASGPSPDRF</sequence>
<dbReference type="SUPFAM" id="SSF46894">
    <property type="entry name" value="C-terminal effector domain of the bipartite response regulators"/>
    <property type="match status" value="1"/>
</dbReference>
<dbReference type="InterPro" id="IPR039420">
    <property type="entry name" value="WalR-like"/>
</dbReference>
<feature type="DNA-binding region" description="OmpR/PhoB-type" evidence="6">
    <location>
        <begin position="137"/>
        <end position="236"/>
    </location>
</feature>
<evidence type="ECO:0000256" key="1">
    <source>
        <dbReference type="ARBA" id="ARBA00022553"/>
    </source>
</evidence>
<dbReference type="InterPro" id="IPR016032">
    <property type="entry name" value="Sig_transdc_resp-reg_C-effctor"/>
</dbReference>
<dbReference type="GO" id="GO:0000976">
    <property type="term" value="F:transcription cis-regulatory region binding"/>
    <property type="evidence" value="ECO:0007669"/>
    <property type="project" value="TreeGrafter"/>
</dbReference>
<evidence type="ECO:0000256" key="2">
    <source>
        <dbReference type="ARBA" id="ARBA00023012"/>
    </source>
</evidence>
<evidence type="ECO:0000256" key="6">
    <source>
        <dbReference type="PROSITE-ProRule" id="PRU01091"/>
    </source>
</evidence>